<keyword evidence="2" id="KW-1185">Reference proteome</keyword>
<proteinExistence type="predicted"/>
<reference evidence="1 2" key="1">
    <citation type="submission" date="2013-09" db="EMBL/GenBank/DDBJ databases">
        <title>Whole genome sequencing of Halarchaeum acidiphilum strain MH1-52-1.</title>
        <authorList>
            <person name="Shimane Y."/>
            <person name="Minegishi H."/>
            <person name="Nishi S."/>
            <person name="Echigo A."/>
            <person name="Shuto A."/>
            <person name="Konishi M."/>
            <person name="Ito T."/>
            <person name="Ohkuma M."/>
            <person name="Ohta Y."/>
            <person name="Nagano Y."/>
            <person name="Tsubouchi T."/>
            <person name="Mori K."/>
            <person name="Usui K."/>
            <person name="Kamekura M."/>
            <person name="Usami R."/>
            <person name="Takaki Y."/>
            <person name="Hatada Y."/>
        </authorList>
    </citation>
    <scope>NUCLEOTIDE SEQUENCE [LARGE SCALE GENOMIC DNA]</scope>
    <source>
        <strain evidence="1 2">JCM 16109</strain>
    </source>
</reference>
<evidence type="ECO:0000313" key="2">
    <source>
        <dbReference type="Proteomes" id="UP000016986"/>
    </source>
</evidence>
<protein>
    <submittedName>
        <fullName evidence="1">Uncharacterized protein</fullName>
    </submittedName>
</protein>
<organism evidence="1 2">
    <name type="scientific">Halarchaeum acidiphilum MH1-52-1</name>
    <dbReference type="NCBI Taxonomy" id="1261545"/>
    <lineage>
        <taxon>Archaea</taxon>
        <taxon>Methanobacteriati</taxon>
        <taxon>Methanobacteriota</taxon>
        <taxon>Stenosarchaea group</taxon>
        <taxon>Halobacteria</taxon>
        <taxon>Halobacteriales</taxon>
        <taxon>Halobacteriaceae</taxon>
    </lineage>
</organism>
<gene>
    <name evidence="1" type="ORF">MBEHAL_0689</name>
</gene>
<accession>U3A2R1</accession>
<name>U3A2R1_9EURY</name>
<dbReference type="Proteomes" id="UP000016986">
    <property type="component" value="Unassembled WGS sequence"/>
</dbReference>
<dbReference type="EMBL" id="BATA01000011">
    <property type="protein sequence ID" value="GAD51929.1"/>
    <property type="molecule type" value="Genomic_DNA"/>
</dbReference>
<comment type="caution">
    <text evidence="1">The sequence shown here is derived from an EMBL/GenBank/DDBJ whole genome shotgun (WGS) entry which is preliminary data.</text>
</comment>
<evidence type="ECO:0000313" key="1">
    <source>
        <dbReference type="EMBL" id="GAD51929.1"/>
    </source>
</evidence>
<sequence length="52" mass="6051">MNDRVDRYPLTLIPHADPVARIAETHPLRLGRLLRRRGTARLGRDTDRCEDD</sequence>
<dbReference type="AlphaFoldDB" id="U3A2R1"/>